<accession>A0A831X1U6</accession>
<organism evidence="5">
    <name type="scientific">Thermorudis peleae</name>
    <dbReference type="NCBI Taxonomy" id="1382356"/>
    <lineage>
        <taxon>Bacteria</taxon>
        <taxon>Pseudomonadati</taxon>
        <taxon>Thermomicrobiota</taxon>
        <taxon>Thermomicrobia</taxon>
        <taxon>Thermomicrobia incertae sedis</taxon>
        <taxon>Thermorudis</taxon>
    </lineage>
</organism>
<dbReference type="SUPFAM" id="SSF48452">
    <property type="entry name" value="TPR-like"/>
    <property type="match status" value="1"/>
</dbReference>
<dbReference type="PANTHER" id="PTHR45586">
    <property type="entry name" value="TPR REPEAT-CONTAINING PROTEIN PA4667"/>
    <property type="match status" value="1"/>
</dbReference>
<feature type="repeat" description="TPR" evidence="3">
    <location>
        <begin position="40"/>
        <end position="73"/>
    </location>
</feature>
<dbReference type="PANTHER" id="PTHR45586:SF1">
    <property type="entry name" value="LIPOPOLYSACCHARIDE ASSEMBLY PROTEIN B"/>
    <property type="match status" value="1"/>
</dbReference>
<gene>
    <name evidence="5" type="ORF">ENP34_10760</name>
</gene>
<dbReference type="SMART" id="SM00028">
    <property type="entry name" value="TPR"/>
    <property type="match status" value="3"/>
</dbReference>
<feature type="region of interest" description="Disordered" evidence="4">
    <location>
        <begin position="541"/>
        <end position="564"/>
    </location>
</feature>
<evidence type="ECO:0000256" key="3">
    <source>
        <dbReference type="PROSITE-ProRule" id="PRU00339"/>
    </source>
</evidence>
<feature type="compositionally biased region" description="Basic and acidic residues" evidence="4">
    <location>
        <begin position="555"/>
        <end position="564"/>
    </location>
</feature>
<evidence type="ECO:0000256" key="2">
    <source>
        <dbReference type="ARBA" id="ARBA00022803"/>
    </source>
</evidence>
<dbReference type="InterPro" id="IPR011990">
    <property type="entry name" value="TPR-like_helical_dom_sf"/>
</dbReference>
<keyword evidence="1" id="KW-0677">Repeat</keyword>
<evidence type="ECO:0000313" key="5">
    <source>
        <dbReference type="EMBL" id="HEG91901.1"/>
    </source>
</evidence>
<dbReference type="Gene3D" id="1.25.40.10">
    <property type="entry name" value="Tetratricopeptide repeat domain"/>
    <property type="match status" value="1"/>
</dbReference>
<evidence type="ECO:0000256" key="4">
    <source>
        <dbReference type="SAM" id="MobiDB-lite"/>
    </source>
</evidence>
<reference evidence="5" key="1">
    <citation type="journal article" date="2020" name="mSystems">
        <title>Genome- and Community-Level Interaction Insights into Carbon Utilization and Element Cycling Functions of Hydrothermarchaeota in Hydrothermal Sediment.</title>
        <authorList>
            <person name="Zhou Z."/>
            <person name="Liu Y."/>
            <person name="Xu W."/>
            <person name="Pan J."/>
            <person name="Luo Z.H."/>
            <person name="Li M."/>
        </authorList>
    </citation>
    <scope>NUCLEOTIDE SEQUENCE [LARGE SCALE GENOMIC DNA]</scope>
    <source>
        <strain evidence="5">SpSt-210</strain>
    </source>
</reference>
<dbReference type="EMBL" id="DSIY01000251">
    <property type="protein sequence ID" value="HEG91901.1"/>
    <property type="molecule type" value="Genomic_DNA"/>
</dbReference>
<protein>
    <submittedName>
        <fullName evidence="5">Tetratricopeptide repeat protein</fullName>
    </submittedName>
</protein>
<dbReference type="InterPro" id="IPR019734">
    <property type="entry name" value="TPR_rpt"/>
</dbReference>
<comment type="caution">
    <text evidence="5">The sequence shown here is derived from an EMBL/GenBank/DDBJ whole genome shotgun (WGS) entry which is preliminary data.</text>
</comment>
<dbReference type="Pfam" id="PF13432">
    <property type="entry name" value="TPR_16"/>
    <property type="match status" value="1"/>
</dbReference>
<dbReference type="InterPro" id="IPR051012">
    <property type="entry name" value="CellSynth/LPSAsmb/PSIAsmb"/>
</dbReference>
<evidence type="ECO:0000256" key="1">
    <source>
        <dbReference type="ARBA" id="ARBA00022737"/>
    </source>
</evidence>
<proteinExistence type="predicted"/>
<sequence>MSTLPVTTVIERAEATLQDGRYREAMRLCQALLREFPKYLAAHRLLGRAALHAGEIGLAEEAFQAVRQLDPEDREAALGLSQIAEQRGELETALAFCQAVWECSPWDRELRERVARLAEACYGEGQLFLTGAALAAQHNRGGRWSRAANECRAVLSQTAERVDVQQRLAVALWRRGELDTAAQVCQSVLQALPDAVVPLLILAQIEQERGETHEAAALRERACRIDVDGRRAATLVLAGEEDLQASLLPAAIPQVDEGVLAGEMVAAEAAAPEFPAREVRAPAEERDEVLLELPSDEELEAARPAETGTAGYTSLLRSLEGEGLEPFSPAEGADDALTASVEEPLLQLPSDDEIEAARPRGELEPGWTGLLESYELEGLEPFTPEVFAPGETVETGGEPQQAGVGDVVEAEAVAAEQGVSPASEAAEAVGVVEDTGSWLEHAVIDQELVPGAGQVEPPAFEEWYAEERAPQAFEEVGEPTPAAGRGATDETVPEQWVPVSGEQPDEREALSAAAERLGIGPELFERSRAVKEELVATGRLGQHPEEGEPVPEAVARGEGEPEDRLGEARRLFQAGRIEEAMSCYRALYRAGRAFDDALIAELTPIADAGGPGAAEADRILGAIYRRRGTQALAARHYERSLRRK</sequence>
<dbReference type="Pfam" id="PF14559">
    <property type="entry name" value="TPR_19"/>
    <property type="match status" value="1"/>
</dbReference>
<dbReference type="PROSITE" id="PS50005">
    <property type="entry name" value="TPR"/>
    <property type="match status" value="1"/>
</dbReference>
<keyword evidence="2 3" id="KW-0802">TPR repeat</keyword>
<name>A0A831X1U6_9BACT</name>
<dbReference type="AlphaFoldDB" id="A0A831X1U6"/>